<dbReference type="EMBL" id="JABBVZ010000020">
    <property type="protein sequence ID" value="NMP22291.1"/>
    <property type="molecule type" value="Genomic_DNA"/>
</dbReference>
<dbReference type="InterPro" id="IPR039424">
    <property type="entry name" value="SBP_5"/>
</dbReference>
<dbReference type="RefSeq" id="WP_169098461.1">
    <property type="nucleotide sequence ID" value="NZ_JABBVZ010000020.1"/>
</dbReference>
<dbReference type="Pfam" id="PF00496">
    <property type="entry name" value="SBP_bac_5"/>
    <property type="match status" value="1"/>
</dbReference>
<dbReference type="PROSITE" id="PS51257">
    <property type="entry name" value="PROKAR_LIPOPROTEIN"/>
    <property type="match status" value="1"/>
</dbReference>
<evidence type="ECO:0000259" key="6">
    <source>
        <dbReference type="Pfam" id="PF00496"/>
    </source>
</evidence>
<dbReference type="Proteomes" id="UP000533476">
    <property type="component" value="Unassembled WGS sequence"/>
</dbReference>
<dbReference type="GO" id="GO:0043190">
    <property type="term" value="C:ATP-binding cassette (ABC) transporter complex"/>
    <property type="evidence" value="ECO:0007669"/>
    <property type="project" value="InterPro"/>
</dbReference>
<evidence type="ECO:0000313" key="7">
    <source>
        <dbReference type="EMBL" id="NMP22291.1"/>
    </source>
</evidence>
<dbReference type="Gene3D" id="3.10.105.10">
    <property type="entry name" value="Dipeptide-binding Protein, Domain 3"/>
    <property type="match status" value="1"/>
</dbReference>
<dbReference type="GO" id="GO:1904680">
    <property type="term" value="F:peptide transmembrane transporter activity"/>
    <property type="evidence" value="ECO:0007669"/>
    <property type="project" value="TreeGrafter"/>
</dbReference>
<dbReference type="InterPro" id="IPR030678">
    <property type="entry name" value="Peptide/Ni-bd"/>
</dbReference>
<dbReference type="SUPFAM" id="SSF53850">
    <property type="entry name" value="Periplasmic binding protein-like II"/>
    <property type="match status" value="1"/>
</dbReference>
<dbReference type="PANTHER" id="PTHR30290">
    <property type="entry name" value="PERIPLASMIC BINDING COMPONENT OF ABC TRANSPORTER"/>
    <property type="match status" value="1"/>
</dbReference>
<sequence length="588" mass="63973">MKARSLTMASAALAVGIATLAAGCGTTTKTTTGTAPTTPKSGGTLTVALPPQTNLDWYLPINTASSDQIYNGWMDNQIYKPLIFLNDQYQIVWKSSIASKITYNKAGTVYHVFIGKNWKWSTGQPVTANDLMFTWNVVKAASASNAPTPWPFVGAGTGDIPSGIQSVVENNSHEVTFTLKQPANQEWFIYNGLIQLVPMPSAELNLYAKGPNPTAADWTKEVQYLGSIGSRPSTAQLASDGPFELVSATPNQTWIMKPNPDYGGYKPKIGKLDFVYEASSTAEFSALRQGQISLGYLDPSQLGAKAQLTSQGDRIVPAYTLGVYWTELNMWPGTSYASIFDQLYIRKALEMATDQQAIADQIYKGYAIPSYGPIPPVPKTKFYDPSAEPTIAYDPTAAKKLLEAHGWHLKNGVMINAQGKPLNLTFLWVTGSSSGQQIVQLMQQDWKAIGVQTTLKGVNFNQFLTDTSNKHSSAWQVATGSGWVYNGPGWLPTGGQLFSSTAPSGTGYANNEEDALIAATHKPYPSEADFLKAFFKYEAYTAQQLPMLWEPNFGSINVISANTHGAVKWGNPVTANPQYNHMWLSSSN</sequence>
<dbReference type="GO" id="GO:0042597">
    <property type="term" value="C:periplasmic space"/>
    <property type="evidence" value="ECO:0007669"/>
    <property type="project" value="UniProtKB-ARBA"/>
</dbReference>
<name>A0A7Y0Q2V9_9FIRM</name>
<feature type="chain" id="PRO_5031218998" evidence="5">
    <location>
        <begin position="22"/>
        <end position="588"/>
    </location>
</feature>
<proteinExistence type="inferred from homology"/>
<dbReference type="CDD" id="cd08513">
    <property type="entry name" value="PBP2_thermophilic_Hb8_like"/>
    <property type="match status" value="1"/>
</dbReference>
<keyword evidence="8" id="KW-1185">Reference proteome</keyword>
<dbReference type="GO" id="GO:0015833">
    <property type="term" value="P:peptide transport"/>
    <property type="evidence" value="ECO:0007669"/>
    <property type="project" value="TreeGrafter"/>
</dbReference>
<evidence type="ECO:0000313" key="8">
    <source>
        <dbReference type="Proteomes" id="UP000533476"/>
    </source>
</evidence>
<evidence type="ECO:0000256" key="5">
    <source>
        <dbReference type="SAM" id="SignalP"/>
    </source>
</evidence>
<organism evidence="7 8">
    <name type="scientific">Sulfobacillus harzensis</name>
    <dbReference type="NCBI Taxonomy" id="2729629"/>
    <lineage>
        <taxon>Bacteria</taxon>
        <taxon>Bacillati</taxon>
        <taxon>Bacillota</taxon>
        <taxon>Clostridia</taxon>
        <taxon>Eubacteriales</taxon>
        <taxon>Clostridiales Family XVII. Incertae Sedis</taxon>
        <taxon>Sulfobacillus</taxon>
    </lineage>
</organism>
<reference evidence="7 8" key="1">
    <citation type="submission" date="2020-04" db="EMBL/GenBank/DDBJ databases">
        <authorList>
            <person name="Zhang R."/>
            <person name="Schippers A."/>
        </authorList>
    </citation>
    <scope>NUCLEOTIDE SEQUENCE [LARGE SCALE GENOMIC DNA]</scope>
    <source>
        <strain evidence="7 8">DSM 109850</strain>
    </source>
</reference>
<keyword evidence="4 5" id="KW-0732">Signal</keyword>
<accession>A0A7Y0Q2V9</accession>
<protein>
    <submittedName>
        <fullName evidence="7">Peptide ABC transporter substrate-binding protein</fullName>
    </submittedName>
</protein>
<evidence type="ECO:0000256" key="1">
    <source>
        <dbReference type="ARBA" id="ARBA00004196"/>
    </source>
</evidence>
<feature type="signal peptide" evidence="5">
    <location>
        <begin position="1"/>
        <end position="21"/>
    </location>
</feature>
<comment type="subcellular location">
    <subcellularLocation>
        <location evidence="1">Cell envelope</location>
    </subcellularLocation>
</comment>
<feature type="domain" description="Solute-binding protein family 5" evidence="6">
    <location>
        <begin position="97"/>
        <end position="482"/>
    </location>
</feature>
<comment type="caution">
    <text evidence="7">The sequence shown here is derived from an EMBL/GenBank/DDBJ whole genome shotgun (WGS) entry which is preliminary data.</text>
</comment>
<keyword evidence="3" id="KW-0813">Transport</keyword>
<evidence type="ECO:0000256" key="4">
    <source>
        <dbReference type="ARBA" id="ARBA00022729"/>
    </source>
</evidence>
<evidence type="ECO:0000256" key="2">
    <source>
        <dbReference type="ARBA" id="ARBA00005695"/>
    </source>
</evidence>
<dbReference type="Gene3D" id="3.40.190.10">
    <property type="entry name" value="Periplasmic binding protein-like II"/>
    <property type="match status" value="1"/>
</dbReference>
<dbReference type="InterPro" id="IPR000914">
    <property type="entry name" value="SBP_5_dom"/>
</dbReference>
<dbReference type="AlphaFoldDB" id="A0A7Y0Q2V9"/>
<dbReference type="PANTHER" id="PTHR30290:SF10">
    <property type="entry name" value="PERIPLASMIC OLIGOPEPTIDE-BINDING PROTEIN-RELATED"/>
    <property type="match status" value="1"/>
</dbReference>
<evidence type="ECO:0000256" key="3">
    <source>
        <dbReference type="ARBA" id="ARBA00022448"/>
    </source>
</evidence>
<gene>
    <name evidence="7" type="ORF">HIJ39_07990</name>
</gene>
<dbReference type="GO" id="GO:0030313">
    <property type="term" value="C:cell envelope"/>
    <property type="evidence" value="ECO:0007669"/>
    <property type="project" value="UniProtKB-SubCell"/>
</dbReference>
<comment type="similarity">
    <text evidence="2">Belongs to the bacterial solute-binding protein 5 family.</text>
</comment>
<dbReference type="PIRSF" id="PIRSF002741">
    <property type="entry name" value="MppA"/>
    <property type="match status" value="1"/>
</dbReference>